<dbReference type="Proteomes" id="UP000000442">
    <property type="component" value="Chromosome"/>
</dbReference>
<evidence type="ECO:0000256" key="1">
    <source>
        <dbReference type="ARBA" id="ARBA00023014"/>
    </source>
</evidence>
<proteinExistence type="predicted"/>
<keyword evidence="4" id="KW-1185">Reference proteome</keyword>
<accession>C0QEP7</accession>
<dbReference type="GO" id="GO:0051536">
    <property type="term" value="F:iron-sulfur cluster binding"/>
    <property type="evidence" value="ECO:0007669"/>
    <property type="project" value="UniProtKB-KW"/>
</dbReference>
<evidence type="ECO:0000259" key="2">
    <source>
        <dbReference type="Pfam" id="PF04015"/>
    </source>
</evidence>
<gene>
    <name evidence="3" type="ordered locus">HRM2_22940</name>
</gene>
<dbReference type="InterPro" id="IPR007160">
    <property type="entry name" value="DUF362"/>
</dbReference>
<sequence>MEKLETRRTFLKKSAALSTAAAGTMMFSGIDALWGAMNPQLPPDLVAVKNGEPAAMFDAAIGLAGGIRRFVKPNQTVVIKPNIGWNRPPESGANTNPELIQRIVAHCVDAGAKKVHVFDHSVENGRRCYVASGIESAAKSAGAVIVPGDHERYFQAIDIPNGTTLTSTRVHELVLASDVYINVPVLKHHSSSGLSLAMKNQMGVVWNRGTYHWKGLHQCIADFCHARKPDLNVMDGYRITLRNGPSRAGRDDVVIRKTLLLSTDIVAIDAAGARIFGLEPEKINHILYAHRAGIGTMDLSTLNIQKIDLKG</sequence>
<dbReference type="EMBL" id="CP001087">
    <property type="protein sequence ID" value="ACN15389.1"/>
    <property type="molecule type" value="Genomic_DNA"/>
</dbReference>
<dbReference type="RefSeq" id="WP_015904157.1">
    <property type="nucleotide sequence ID" value="NC_012108.1"/>
</dbReference>
<dbReference type="OrthoDB" id="9785671at2"/>
<dbReference type="eggNOG" id="COG2006">
    <property type="taxonomic scope" value="Bacteria"/>
</dbReference>
<feature type="domain" description="DUF362" evidence="2">
    <location>
        <begin position="77"/>
        <end position="274"/>
    </location>
</feature>
<reference evidence="3 4" key="1">
    <citation type="journal article" date="2009" name="Environ. Microbiol.">
        <title>Genome sequence of Desulfobacterium autotrophicum HRM2, a marine sulfate reducer oxidizing organic carbon completely to carbon dioxide.</title>
        <authorList>
            <person name="Strittmatter A.W."/>
            <person name="Liesegang H."/>
            <person name="Rabus R."/>
            <person name="Decker I."/>
            <person name="Amann J."/>
            <person name="Andres S."/>
            <person name="Henne A."/>
            <person name="Fricke W.F."/>
            <person name="Martinez-Arias R."/>
            <person name="Bartels D."/>
            <person name="Goesmann A."/>
            <person name="Krause L."/>
            <person name="Puehler A."/>
            <person name="Klenk H.P."/>
            <person name="Richter M."/>
            <person name="Schuler M."/>
            <person name="Gloeckner F.O."/>
            <person name="Meyerdierks A."/>
            <person name="Gottschalk G."/>
            <person name="Amann R."/>
        </authorList>
    </citation>
    <scope>NUCLEOTIDE SEQUENCE [LARGE SCALE GENOMIC DNA]</scope>
    <source>
        <strain evidence="4">ATCC 43914 / DSM 3382 / HRM2</strain>
    </source>
</reference>
<dbReference type="Pfam" id="PF04015">
    <property type="entry name" value="DUF362"/>
    <property type="match status" value="1"/>
</dbReference>
<dbReference type="STRING" id="177437.HRM2_22940"/>
<keyword evidence="1" id="KW-0408">Iron</keyword>
<dbReference type="AlphaFoldDB" id="C0QEP7"/>
<protein>
    <recommendedName>
        <fullName evidence="2">DUF362 domain-containing protein</fullName>
    </recommendedName>
</protein>
<evidence type="ECO:0000313" key="4">
    <source>
        <dbReference type="Proteomes" id="UP000000442"/>
    </source>
</evidence>
<dbReference type="KEGG" id="dat:HRM2_22940"/>
<dbReference type="PROSITE" id="PS51318">
    <property type="entry name" value="TAT"/>
    <property type="match status" value="1"/>
</dbReference>
<organism evidence="3 4">
    <name type="scientific">Desulforapulum autotrophicum (strain ATCC 43914 / DSM 3382 / VKM B-1955 / HRM2)</name>
    <name type="common">Desulfobacterium autotrophicum</name>
    <dbReference type="NCBI Taxonomy" id="177437"/>
    <lineage>
        <taxon>Bacteria</taxon>
        <taxon>Pseudomonadati</taxon>
        <taxon>Thermodesulfobacteriota</taxon>
        <taxon>Desulfobacteria</taxon>
        <taxon>Desulfobacterales</taxon>
        <taxon>Desulfobacteraceae</taxon>
        <taxon>Desulforapulum</taxon>
    </lineage>
</organism>
<evidence type="ECO:0000313" key="3">
    <source>
        <dbReference type="EMBL" id="ACN15389.1"/>
    </source>
</evidence>
<dbReference type="HOGENOM" id="CLU_044970_0_0_7"/>
<name>C0QEP7_DESAH</name>
<dbReference type="InterPro" id="IPR006311">
    <property type="entry name" value="TAT_signal"/>
</dbReference>
<keyword evidence="1" id="KW-0479">Metal-binding</keyword>
<keyword evidence="1" id="KW-0411">Iron-sulfur</keyword>